<dbReference type="Gene3D" id="3.20.20.60">
    <property type="entry name" value="Phosphoenolpyruvate-binding domains"/>
    <property type="match status" value="1"/>
</dbReference>
<keyword evidence="14 17" id="KW-0418">Kinase</keyword>
<dbReference type="SUPFAM" id="SSF52009">
    <property type="entry name" value="Phosphohistidine domain"/>
    <property type="match status" value="1"/>
</dbReference>
<keyword evidence="8 17" id="KW-0813">Transport</keyword>
<dbReference type="InterPro" id="IPR036618">
    <property type="entry name" value="PtsI_HPr-bd_sf"/>
</dbReference>
<dbReference type="EC" id="2.7.3.9" evidence="6 17"/>
<feature type="binding site" evidence="19">
    <location>
        <position position="294"/>
    </location>
    <ligand>
        <name>phosphoenolpyruvate</name>
        <dbReference type="ChEBI" id="CHEBI:58702"/>
    </ligand>
</feature>
<comment type="catalytic activity">
    <reaction evidence="1 17">
        <text>L-histidyl-[protein] + phosphoenolpyruvate = N(pros)-phospho-L-histidyl-[protein] + pyruvate</text>
        <dbReference type="Rhea" id="RHEA:23880"/>
        <dbReference type="Rhea" id="RHEA-COMP:9745"/>
        <dbReference type="Rhea" id="RHEA-COMP:9746"/>
        <dbReference type="ChEBI" id="CHEBI:15361"/>
        <dbReference type="ChEBI" id="CHEBI:29979"/>
        <dbReference type="ChEBI" id="CHEBI:58702"/>
        <dbReference type="ChEBI" id="CHEBI:64837"/>
        <dbReference type="EC" id="2.7.3.9"/>
    </reaction>
</comment>
<dbReference type="InterPro" id="IPR015813">
    <property type="entry name" value="Pyrv/PenolPyrv_kinase-like_dom"/>
</dbReference>
<name>A0A449BI42_9MOLU</name>
<feature type="active site" description="Proton donor" evidence="18">
    <location>
        <position position="499"/>
    </location>
</feature>
<feature type="domain" description="Phosphotransferase system enzyme I N-terminal" evidence="23">
    <location>
        <begin position="6"/>
        <end position="127"/>
    </location>
</feature>
<evidence type="ECO:0000256" key="14">
    <source>
        <dbReference type="ARBA" id="ARBA00022777"/>
    </source>
</evidence>
<keyword evidence="10 17" id="KW-0762">Sugar transport</keyword>
<evidence type="ECO:0000313" key="25">
    <source>
        <dbReference type="Proteomes" id="UP000290909"/>
    </source>
</evidence>
<dbReference type="STRING" id="1408416.GCA_000702765_00685"/>
<dbReference type="InterPro" id="IPR023151">
    <property type="entry name" value="PEP_util_CS"/>
</dbReference>
<evidence type="ECO:0000256" key="6">
    <source>
        <dbReference type="ARBA" id="ARBA00012232"/>
    </source>
</evidence>
<feature type="binding site" evidence="20">
    <location>
        <position position="452"/>
    </location>
    <ligand>
        <name>Mg(2+)</name>
        <dbReference type="ChEBI" id="CHEBI:18420"/>
    </ligand>
</feature>
<dbReference type="InterPro" id="IPR008731">
    <property type="entry name" value="PTS_EIN"/>
</dbReference>
<feature type="active site" description="Tele-phosphohistidine intermediate" evidence="18">
    <location>
        <position position="189"/>
    </location>
</feature>
<dbReference type="InterPro" id="IPR008279">
    <property type="entry name" value="PEP-util_enz_mobile_dom"/>
</dbReference>
<evidence type="ECO:0000256" key="11">
    <source>
        <dbReference type="ARBA" id="ARBA00022679"/>
    </source>
</evidence>
<feature type="domain" description="PEP-utilising enzyme C-terminal" evidence="22">
    <location>
        <begin position="252"/>
        <end position="538"/>
    </location>
</feature>
<dbReference type="SUPFAM" id="SSF51621">
    <property type="entry name" value="Phosphoenolpyruvate/pyruvate domain"/>
    <property type="match status" value="1"/>
</dbReference>
<evidence type="ECO:0000256" key="15">
    <source>
        <dbReference type="ARBA" id="ARBA00022842"/>
    </source>
</evidence>
<organism evidence="24 25">
    <name type="scientific">Acholeplasma hippikon</name>
    <dbReference type="NCBI Taxonomy" id="264636"/>
    <lineage>
        <taxon>Bacteria</taxon>
        <taxon>Bacillati</taxon>
        <taxon>Mycoplasmatota</taxon>
        <taxon>Mollicutes</taxon>
        <taxon>Acholeplasmatales</taxon>
        <taxon>Acholeplasmataceae</taxon>
        <taxon>Acholeplasma</taxon>
    </lineage>
</organism>
<dbReference type="PRINTS" id="PR01736">
    <property type="entry name" value="PHPHTRNFRASE"/>
</dbReference>
<dbReference type="GO" id="GO:0009401">
    <property type="term" value="P:phosphoenolpyruvate-dependent sugar phosphotransferase system"/>
    <property type="evidence" value="ECO:0007669"/>
    <property type="project" value="UniProtKB-KW"/>
</dbReference>
<evidence type="ECO:0000259" key="22">
    <source>
        <dbReference type="Pfam" id="PF02896"/>
    </source>
</evidence>
<dbReference type="PANTHER" id="PTHR46244:SF3">
    <property type="entry name" value="PHOSPHOENOLPYRUVATE-PROTEIN PHOSPHOTRANSFERASE"/>
    <property type="match status" value="1"/>
</dbReference>
<feature type="binding site" evidence="19">
    <location>
        <position position="462"/>
    </location>
    <ligand>
        <name>phosphoenolpyruvate</name>
        <dbReference type="ChEBI" id="CHEBI:58702"/>
    </ligand>
</feature>
<evidence type="ECO:0000256" key="12">
    <source>
        <dbReference type="ARBA" id="ARBA00022683"/>
    </source>
</evidence>
<dbReference type="GO" id="GO:0005737">
    <property type="term" value="C:cytoplasm"/>
    <property type="evidence" value="ECO:0007669"/>
    <property type="project" value="UniProtKB-SubCell"/>
</dbReference>
<dbReference type="NCBIfam" id="TIGR01417">
    <property type="entry name" value="PTS_I_fam"/>
    <property type="match status" value="1"/>
</dbReference>
<feature type="domain" description="PEP-utilising enzyme mobile" evidence="21">
    <location>
        <begin position="153"/>
        <end position="223"/>
    </location>
</feature>
<dbReference type="Pfam" id="PF02896">
    <property type="entry name" value="PEP-utilizers_C"/>
    <property type="match status" value="1"/>
</dbReference>
<keyword evidence="11 17" id="KW-0808">Transferase</keyword>
<keyword evidence="9 17" id="KW-0963">Cytoplasm</keyword>
<evidence type="ECO:0000256" key="7">
    <source>
        <dbReference type="ARBA" id="ARBA00016544"/>
    </source>
</evidence>
<evidence type="ECO:0000259" key="23">
    <source>
        <dbReference type="Pfam" id="PF05524"/>
    </source>
</evidence>
<evidence type="ECO:0000256" key="16">
    <source>
        <dbReference type="ARBA" id="ARBA00033235"/>
    </source>
</evidence>
<feature type="binding site" evidence="19">
    <location>
        <begin position="451"/>
        <end position="452"/>
    </location>
    <ligand>
        <name>phosphoenolpyruvate</name>
        <dbReference type="ChEBI" id="CHEBI:58702"/>
    </ligand>
</feature>
<evidence type="ECO:0000256" key="5">
    <source>
        <dbReference type="ARBA" id="ARBA00007837"/>
    </source>
</evidence>
<comment type="similarity">
    <text evidence="5 17">Belongs to the PEP-utilizing enzyme family.</text>
</comment>
<dbReference type="EMBL" id="LR215050">
    <property type="protein sequence ID" value="VEU82124.1"/>
    <property type="molecule type" value="Genomic_DNA"/>
</dbReference>
<dbReference type="InterPro" id="IPR000121">
    <property type="entry name" value="PEP_util_C"/>
</dbReference>
<evidence type="ECO:0000256" key="9">
    <source>
        <dbReference type="ARBA" id="ARBA00022490"/>
    </source>
</evidence>
<reference evidence="24 25" key="1">
    <citation type="submission" date="2019-01" db="EMBL/GenBank/DDBJ databases">
        <authorList>
            <consortium name="Pathogen Informatics"/>
        </authorList>
    </citation>
    <scope>NUCLEOTIDE SEQUENCE [LARGE SCALE GENOMIC DNA]</scope>
    <source>
        <strain evidence="24 25">NCTC10172</strain>
    </source>
</reference>
<evidence type="ECO:0000256" key="13">
    <source>
        <dbReference type="ARBA" id="ARBA00022723"/>
    </source>
</evidence>
<gene>
    <name evidence="24" type="primary">ptsI</name>
    <name evidence="24" type="ORF">NCTC10172_00130</name>
</gene>
<evidence type="ECO:0000313" key="24">
    <source>
        <dbReference type="EMBL" id="VEU82124.1"/>
    </source>
</evidence>
<keyword evidence="24" id="KW-0670">Pyruvate</keyword>
<evidence type="ECO:0000256" key="19">
    <source>
        <dbReference type="PIRSR" id="PIRSR000732-2"/>
    </source>
</evidence>
<evidence type="ECO:0000259" key="21">
    <source>
        <dbReference type="Pfam" id="PF00391"/>
    </source>
</evidence>
<dbReference type="PROSITE" id="PS00742">
    <property type="entry name" value="PEP_ENZYMES_2"/>
    <property type="match status" value="1"/>
</dbReference>
<dbReference type="InterPro" id="IPR036637">
    <property type="entry name" value="Phosphohistidine_dom_sf"/>
</dbReference>
<keyword evidence="25" id="KW-1185">Reference proteome</keyword>
<comment type="subcellular location">
    <subcellularLocation>
        <location evidence="4 17">Cytoplasm</location>
    </subcellularLocation>
</comment>
<evidence type="ECO:0000256" key="3">
    <source>
        <dbReference type="ARBA" id="ARBA00002728"/>
    </source>
</evidence>
<feature type="binding site" evidence="20">
    <location>
        <position position="428"/>
    </location>
    <ligand>
        <name>Mg(2+)</name>
        <dbReference type="ChEBI" id="CHEBI:18420"/>
    </ligand>
</feature>
<dbReference type="InterPro" id="IPR006318">
    <property type="entry name" value="PTS_EI-like"/>
</dbReference>
<dbReference type="InterPro" id="IPR040442">
    <property type="entry name" value="Pyrv_kinase-like_dom_sf"/>
</dbReference>
<dbReference type="Gene3D" id="1.10.274.10">
    <property type="entry name" value="PtsI, HPr-binding domain"/>
    <property type="match status" value="1"/>
</dbReference>
<dbReference type="InterPro" id="IPR024692">
    <property type="entry name" value="PTS_EI"/>
</dbReference>
<dbReference type="SUPFAM" id="SSF47831">
    <property type="entry name" value="Enzyme I of the PEP:sugar phosphotransferase system HPr-binding (sub)domain"/>
    <property type="match status" value="1"/>
</dbReference>
<keyword evidence="13 17" id="KW-0479">Metal-binding</keyword>
<comment type="cofactor">
    <cofactor evidence="2 17 20">
        <name>Mg(2+)</name>
        <dbReference type="ChEBI" id="CHEBI:18420"/>
    </cofactor>
</comment>
<dbReference type="InterPro" id="IPR050499">
    <property type="entry name" value="PEP-utilizing_PTS_enzyme"/>
</dbReference>
<dbReference type="PANTHER" id="PTHR46244">
    <property type="entry name" value="PHOSPHOENOLPYRUVATE-PROTEIN PHOSPHOTRANSFERASE"/>
    <property type="match status" value="1"/>
</dbReference>
<evidence type="ECO:0000256" key="20">
    <source>
        <dbReference type="PIRSR" id="PIRSR000732-3"/>
    </source>
</evidence>
<dbReference type="PIRSF" id="PIRSF000732">
    <property type="entry name" value="PTS_enzyme_I"/>
    <property type="match status" value="1"/>
</dbReference>
<dbReference type="RefSeq" id="WP_035368986.1">
    <property type="nucleotide sequence ID" value="NZ_LR215050.1"/>
</dbReference>
<dbReference type="GO" id="GO:0008965">
    <property type="term" value="F:phosphoenolpyruvate-protein phosphotransferase activity"/>
    <property type="evidence" value="ECO:0007669"/>
    <property type="project" value="UniProtKB-EC"/>
</dbReference>
<dbReference type="Gene3D" id="3.50.30.10">
    <property type="entry name" value="Phosphohistidine domain"/>
    <property type="match status" value="1"/>
</dbReference>
<dbReference type="Proteomes" id="UP000290909">
    <property type="component" value="Chromosome"/>
</dbReference>
<dbReference type="Pfam" id="PF05524">
    <property type="entry name" value="PEP-utilisers_N"/>
    <property type="match status" value="1"/>
</dbReference>
<dbReference type="GO" id="GO:0016301">
    <property type="term" value="F:kinase activity"/>
    <property type="evidence" value="ECO:0007669"/>
    <property type="project" value="UniProtKB-KW"/>
</dbReference>
<feature type="binding site" evidence="19">
    <location>
        <position position="330"/>
    </location>
    <ligand>
        <name>phosphoenolpyruvate</name>
        <dbReference type="ChEBI" id="CHEBI:58702"/>
    </ligand>
</feature>
<keyword evidence="15 17" id="KW-0460">Magnesium</keyword>
<dbReference type="GO" id="GO:0046872">
    <property type="term" value="F:metal ion binding"/>
    <property type="evidence" value="ECO:0007669"/>
    <property type="project" value="UniProtKB-KW"/>
</dbReference>
<evidence type="ECO:0000256" key="18">
    <source>
        <dbReference type="PIRSR" id="PIRSR000732-1"/>
    </source>
</evidence>
<evidence type="ECO:0000256" key="10">
    <source>
        <dbReference type="ARBA" id="ARBA00022597"/>
    </source>
</evidence>
<accession>A0A449BI42</accession>
<protein>
    <recommendedName>
        <fullName evidence="7 17">Phosphoenolpyruvate-protein phosphotransferase</fullName>
        <ecNumber evidence="6 17">2.7.3.9</ecNumber>
    </recommendedName>
    <alternativeName>
        <fullName evidence="16 17">Phosphotransferase system, enzyme I</fullName>
    </alternativeName>
</protein>
<comment type="function">
    <text evidence="3 17">General (non sugar-specific) component of the phosphoenolpyruvate-dependent sugar phosphotransferase system (sugar PTS). This major carbohydrate active-transport system catalyzes the phosphorylation of incoming sugar substrates concomitantly with their translocation across the cell membrane. Enzyme I transfers the phosphoryl group from phosphoenolpyruvate (PEP) to the phosphoryl carrier protein (HPr).</text>
</comment>
<sequence>MNDIKQGLSVSTGVAIARIHHLFDLPQVVIEKRGKGLAFEQERLKNALAEAVKELEALANHAKEKVGHDESNIFNAQALMLKDPMVLDVSFKKLEKHNYNAPYAFRTTMSEMIDLFEVSDNLYTKERVSDLKDITKRVLNILSEKKEDLKEINEDVILVAEELYPSITVQLDKTHIKGIITERGSKTSHSAILARQLGIPAITGVKVSEFIEGEIAIIDAKKGLVILNPSVSYIENYLSIVKNIEAQNELYMKTKDLPAKTMDGKEIKLNANIGSVDDLVHAHSFGADGIGLLRTENQYMESTNFPTEEELYTFYKEALEEFKDSKVVVRTLDIGGDKDVAYLNRKQEVNPFLGHRGIRYSLGYPSLFKTQLRALLRASNYGNLNVMFPMISTVDEVLEAKKIIKEAKESLHEEFVEVKSPKIGIMIEVPSAALFVDRFSKHIDFVSIGTNDLIQYLFAADRMNDKISYLYQPYHPVLLETIAKIVKDAHKNGIKVSVCGEMAGHPKQALLLLGLGVDELSMNAIQIPEIKYLISKTNALDLEKLARKAVKLDTNKEVQELIEKYIEKLAI</sequence>
<dbReference type="KEGG" id="ahk:NCTC10172_00130"/>
<evidence type="ECO:0000256" key="1">
    <source>
        <dbReference type="ARBA" id="ARBA00000683"/>
    </source>
</evidence>
<dbReference type="AlphaFoldDB" id="A0A449BI42"/>
<proteinExistence type="inferred from homology"/>
<evidence type="ECO:0000256" key="4">
    <source>
        <dbReference type="ARBA" id="ARBA00004496"/>
    </source>
</evidence>
<evidence type="ECO:0000256" key="8">
    <source>
        <dbReference type="ARBA" id="ARBA00022448"/>
    </source>
</evidence>
<keyword evidence="12 17" id="KW-0598">Phosphotransferase system</keyword>
<dbReference type="Pfam" id="PF00391">
    <property type="entry name" value="PEP-utilizers"/>
    <property type="match status" value="1"/>
</dbReference>
<evidence type="ECO:0000256" key="2">
    <source>
        <dbReference type="ARBA" id="ARBA00001946"/>
    </source>
</evidence>
<evidence type="ECO:0000256" key="17">
    <source>
        <dbReference type="PIRNR" id="PIRNR000732"/>
    </source>
</evidence>